<feature type="domain" description="ProQ/FinO" evidence="3">
    <location>
        <begin position="95"/>
        <end position="176"/>
    </location>
</feature>
<protein>
    <submittedName>
        <fullName evidence="4">Fertility inhibition FinO-like protein</fullName>
    </submittedName>
</protein>
<dbReference type="OrthoDB" id="5625001at2"/>
<accession>A0A656HI49</accession>
<organism evidence="4 5">
    <name type="scientific">Thiothrix nivea (strain ATCC 35100 / DSM 5205 / JP2)</name>
    <dbReference type="NCBI Taxonomy" id="870187"/>
    <lineage>
        <taxon>Bacteria</taxon>
        <taxon>Pseudomonadati</taxon>
        <taxon>Pseudomonadota</taxon>
        <taxon>Gammaproteobacteria</taxon>
        <taxon>Thiotrichales</taxon>
        <taxon>Thiotrichaceae</taxon>
        <taxon>Thiothrix</taxon>
    </lineage>
</organism>
<dbReference type="GO" id="GO:0003723">
    <property type="term" value="F:RNA binding"/>
    <property type="evidence" value="ECO:0007669"/>
    <property type="project" value="UniProtKB-KW"/>
</dbReference>
<feature type="compositionally biased region" description="Polar residues" evidence="2">
    <location>
        <begin position="157"/>
        <end position="177"/>
    </location>
</feature>
<feature type="region of interest" description="Disordered" evidence="2">
    <location>
        <begin position="155"/>
        <end position="177"/>
    </location>
</feature>
<name>A0A656HI49_THINJ</name>
<dbReference type="Gene3D" id="1.10.1710.10">
    <property type="entry name" value="ProQ/FinO domain"/>
    <property type="match status" value="1"/>
</dbReference>
<feature type="compositionally biased region" description="Basic residues" evidence="2">
    <location>
        <begin position="56"/>
        <end position="67"/>
    </location>
</feature>
<feature type="compositionally biased region" description="Polar residues" evidence="2">
    <location>
        <begin position="18"/>
        <end position="28"/>
    </location>
</feature>
<evidence type="ECO:0000313" key="4">
    <source>
        <dbReference type="EMBL" id="EIJ35714.1"/>
    </source>
</evidence>
<dbReference type="InterPro" id="IPR036442">
    <property type="entry name" value="ProQ/FinO_sf"/>
</dbReference>
<evidence type="ECO:0000259" key="3">
    <source>
        <dbReference type="Pfam" id="PF04352"/>
    </source>
</evidence>
<evidence type="ECO:0000313" key="5">
    <source>
        <dbReference type="Proteomes" id="UP000005317"/>
    </source>
</evidence>
<dbReference type="SUPFAM" id="SSF48657">
    <property type="entry name" value="FinO-like"/>
    <property type="match status" value="1"/>
</dbReference>
<dbReference type="InterPro" id="IPR016103">
    <property type="entry name" value="ProQ/FinO"/>
</dbReference>
<keyword evidence="1" id="KW-0694">RNA-binding</keyword>
<dbReference type="EMBL" id="JH651384">
    <property type="protein sequence ID" value="EIJ35714.1"/>
    <property type="molecule type" value="Genomic_DNA"/>
</dbReference>
<dbReference type="Pfam" id="PF04352">
    <property type="entry name" value="ProQ"/>
    <property type="match status" value="1"/>
</dbReference>
<proteinExistence type="predicted"/>
<reference evidence="5" key="1">
    <citation type="journal article" date="2011" name="Stand. Genomic Sci.">
        <title>Genome sequence of the filamentous, gliding Thiothrix nivea neotype strain (JP2(T)).</title>
        <authorList>
            <person name="Lapidus A."/>
            <person name="Nolan M."/>
            <person name="Lucas S."/>
            <person name="Glavina Del Rio T."/>
            <person name="Tice H."/>
            <person name="Cheng J.F."/>
            <person name="Tapia R."/>
            <person name="Han C."/>
            <person name="Goodwin L."/>
            <person name="Pitluck S."/>
            <person name="Liolios K."/>
            <person name="Pagani I."/>
            <person name="Ivanova N."/>
            <person name="Huntemann M."/>
            <person name="Mavromatis K."/>
            <person name="Mikhailova N."/>
            <person name="Pati A."/>
            <person name="Chen A."/>
            <person name="Palaniappan K."/>
            <person name="Land M."/>
            <person name="Brambilla E.M."/>
            <person name="Rohde M."/>
            <person name="Abt B."/>
            <person name="Verbarg S."/>
            <person name="Goker M."/>
            <person name="Bristow J."/>
            <person name="Eisen J.A."/>
            <person name="Markowitz V."/>
            <person name="Hugenholtz P."/>
            <person name="Kyrpides N.C."/>
            <person name="Klenk H.P."/>
            <person name="Woyke T."/>
        </authorList>
    </citation>
    <scope>NUCLEOTIDE SEQUENCE [LARGE SCALE GENOMIC DNA]</scope>
    <source>
        <strain evidence="5">ATCC 35100 / DSM 5205 / JP2</strain>
    </source>
</reference>
<gene>
    <name evidence="4" type="ORF">Thini_3192</name>
</gene>
<dbReference type="Proteomes" id="UP000005317">
    <property type="component" value="Unassembled WGS sequence"/>
</dbReference>
<dbReference type="AlphaFoldDB" id="A0A656HI49"/>
<feature type="region of interest" description="Disordered" evidence="2">
    <location>
        <begin position="1"/>
        <end position="77"/>
    </location>
</feature>
<keyword evidence="5" id="KW-1185">Reference proteome</keyword>
<evidence type="ECO:0000256" key="2">
    <source>
        <dbReference type="SAM" id="MobiDB-lite"/>
    </source>
</evidence>
<dbReference type="RefSeq" id="WP_002709614.1">
    <property type="nucleotide sequence ID" value="NZ_JH651384.1"/>
</dbReference>
<sequence>MSDTPKKTLTLTRKPASTGASPSATVTRTGKRVIRRDDLPNVQRPGKGGKPAAAKAKPKKPPRKPQPKKQVTPPSELKMRELNDRLNGFRVWLTYQPLALGIEKHIFKLVNDEHFPGASKKVVQKLLRMHTNHGLYLQAIQRGGARYTLDGTEEGDISQQHQQHAAETLTTRQSART</sequence>
<evidence type="ECO:0000256" key="1">
    <source>
        <dbReference type="ARBA" id="ARBA00022884"/>
    </source>
</evidence>